<evidence type="ECO:0000256" key="2">
    <source>
        <dbReference type="SAM" id="SignalP"/>
    </source>
</evidence>
<dbReference type="InterPro" id="IPR029058">
    <property type="entry name" value="AB_hydrolase_fold"/>
</dbReference>
<dbReference type="InterPro" id="IPR049492">
    <property type="entry name" value="BD-FAE-like_dom"/>
</dbReference>
<feature type="domain" description="BD-FAE-like" evidence="3">
    <location>
        <begin position="137"/>
        <end position="354"/>
    </location>
</feature>
<evidence type="ECO:0000313" key="4">
    <source>
        <dbReference type="EMBL" id="CAA0122373.1"/>
    </source>
</evidence>
<evidence type="ECO:0000259" key="3">
    <source>
        <dbReference type="Pfam" id="PF20434"/>
    </source>
</evidence>
<dbReference type="Proteomes" id="UP000434580">
    <property type="component" value="Unassembled WGS sequence"/>
</dbReference>
<proteinExistence type="predicted"/>
<name>A0A5S9QSE4_9GAMM</name>
<dbReference type="Pfam" id="PF20434">
    <property type="entry name" value="BD-FAE"/>
    <property type="match status" value="1"/>
</dbReference>
<protein>
    <recommendedName>
        <fullName evidence="3">BD-FAE-like domain-containing protein</fullName>
    </recommendedName>
</protein>
<organism evidence="4 5">
    <name type="scientific">BD1-7 clade bacterium</name>
    <dbReference type="NCBI Taxonomy" id="2029982"/>
    <lineage>
        <taxon>Bacteria</taxon>
        <taxon>Pseudomonadati</taxon>
        <taxon>Pseudomonadota</taxon>
        <taxon>Gammaproteobacteria</taxon>
        <taxon>Cellvibrionales</taxon>
        <taxon>Spongiibacteraceae</taxon>
        <taxon>BD1-7 clade</taxon>
    </lineage>
</organism>
<dbReference type="PANTHER" id="PTHR48081">
    <property type="entry name" value="AB HYDROLASE SUPERFAMILY PROTEIN C4A8.06C"/>
    <property type="match status" value="1"/>
</dbReference>
<dbReference type="SUPFAM" id="SSF53474">
    <property type="entry name" value="alpha/beta-Hydrolases"/>
    <property type="match status" value="1"/>
</dbReference>
<keyword evidence="2" id="KW-0732">Signal</keyword>
<feature type="signal peptide" evidence="2">
    <location>
        <begin position="1"/>
        <end position="18"/>
    </location>
</feature>
<dbReference type="GO" id="GO:0016787">
    <property type="term" value="F:hydrolase activity"/>
    <property type="evidence" value="ECO:0007669"/>
    <property type="project" value="UniProtKB-KW"/>
</dbReference>
<evidence type="ECO:0000313" key="5">
    <source>
        <dbReference type="Proteomes" id="UP000434580"/>
    </source>
</evidence>
<reference evidence="4 5" key="1">
    <citation type="submission" date="2019-11" db="EMBL/GenBank/DDBJ databases">
        <authorList>
            <person name="Holert J."/>
        </authorList>
    </citation>
    <scope>NUCLEOTIDE SEQUENCE [LARGE SCALE GENOMIC DNA]</scope>
    <source>
        <strain evidence="4">BC5_2</strain>
    </source>
</reference>
<dbReference type="EMBL" id="CACSII010000022">
    <property type="protein sequence ID" value="CAA0122373.1"/>
    <property type="molecule type" value="Genomic_DNA"/>
</dbReference>
<dbReference type="InterPro" id="IPR050300">
    <property type="entry name" value="GDXG_lipolytic_enzyme"/>
</dbReference>
<dbReference type="PROSITE" id="PS51257">
    <property type="entry name" value="PROKAR_LIPOPROTEIN"/>
    <property type="match status" value="1"/>
</dbReference>
<gene>
    <name evidence="4" type="ORF">DPBNPPHM_02844</name>
</gene>
<accession>A0A5S9QSE4</accession>
<dbReference type="OrthoDB" id="9771666at2"/>
<keyword evidence="1" id="KW-0378">Hydrolase</keyword>
<evidence type="ECO:0000256" key="1">
    <source>
        <dbReference type="ARBA" id="ARBA00022801"/>
    </source>
</evidence>
<dbReference type="PANTHER" id="PTHR48081:SF6">
    <property type="entry name" value="PEPTIDASE S9 PROLYL OLIGOPEPTIDASE CATALYTIC DOMAIN-CONTAINING PROTEIN"/>
    <property type="match status" value="1"/>
</dbReference>
<feature type="chain" id="PRO_5030138166" description="BD-FAE-like domain-containing protein" evidence="2">
    <location>
        <begin position="19"/>
        <end position="437"/>
    </location>
</feature>
<dbReference type="AlphaFoldDB" id="A0A5S9QSE4"/>
<sequence length="437" mass="47475">MIRRILLAVVGCLSVVLAGCGSDKEAILGCPLIDSKLLLDMPTAPVDGAPFMKTSFSNFCFGDLLGKNVPNDLGNADSWVGNGSARYDGLNAKNRKWEPAWGASIDIYGVSPKGNNMPYMKRIEYKQADGCALEMRVYKRDINQENLKPLMLIHGGGWRLRGLAFAGAEAVVSHYTERGFIVFAPFYRLIGNSDGPKACQESKGVDISADINDAFNFMQAHGELLGAKADEKPVLVGQSAGGGLSGWLSLQRPSEVKKVVLYYPPIAFRSFLQLDQSGFYDGRFKGALETLSTYANDPGFATRNIDNLTSFELAYSLPHQIRENDAAHPDFFIMQGNGDQEVPIEQSTALCAALEGIAPDQASTDAGMYRCGANATLYIIDKADHAFDLRCLTNIIPGFVRSALKPEQLARLCPATMKAEPAAMEAIRASFEFISTP</sequence>
<dbReference type="Gene3D" id="3.40.50.1820">
    <property type="entry name" value="alpha/beta hydrolase"/>
    <property type="match status" value="1"/>
</dbReference>